<dbReference type="Gene3D" id="2.60.40.1110">
    <property type="match status" value="1"/>
</dbReference>
<dbReference type="PROSITE" id="PS00108">
    <property type="entry name" value="PROTEIN_KINASE_ST"/>
    <property type="match status" value="1"/>
</dbReference>
<dbReference type="GO" id="GO:0030136">
    <property type="term" value="C:clathrin-coated vesicle"/>
    <property type="evidence" value="ECO:0007669"/>
    <property type="project" value="UniProtKB-SubCell"/>
</dbReference>
<evidence type="ECO:0000256" key="17">
    <source>
        <dbReference type="ARBA" id="ARBA00023034"/>
    </source>
</evidence>
<evidence type="ECO:0000256" key="12">
    <source>
        <dbReference type="ARBA" id="ARBA00022741"/>
    </source>
</evidence>
<dbReference type="PROSITE" id="PS50011">
    <property type="entry name" value="PROTEIN_KINASE_DOM"/>
    <property type="match status" value="1"/>
</dbReference>
<comment type="subcellular location">
    <subcellularLocation>
        <location evidence="2">Cell junction</location>
        <location evidence="2">Focal adhesion</location>
    </subcellularLocation>
    <subcellularLocation>
        <location evidence="3">Cytoplasm</location>
        <location evidence="3">Perinuclear region</location>
    </subcellularLocation>
    <subcellularLocation>
        <location evidence="1">Cytoplasmic vesicle</location>
        <location evidence="1">Clathrin-coated vesicle</location>
    </subcellularLocation>
    <subcellularLocation>
        <location evidence="4">Golgi apparatus</location>
        <location evidence="4">trans-Golgi network</location>
    </subcellularLocation>
</comment>
<evidence type="ECO:0000259" key="26">
    <source>
        <dbReference type="PROSITE" id="PS50011"/>
    </source>
</evidence>
<evidence type="ECO:0000256" key="5">
    <source>
        <dbReference type="ARBA" id="ARBA00005490"/>
    </source>
</evidence>
<dbReference type="GO" id="GO:2000369">
    <property type="term" value="P:regulation of clathrin-dependent endocytosis"/>
    <property type="evidence" value="ECO:0007669"/>
    <property type="project" value="TreeGrafter"/>
</dbReference>
<dbReference type="InterPro" id="IPR000719">
    <property type="entry name" value="Prot_kinase_dom"/>
</dbReference>
<dbReference type="AlphaFoldDB" id="A0A671LZL6"/>
<keyword evidence="13" id="KW-0418">Kinase</keyword>
<keyword evidence="10" id="KW-0597">Phosphoprotein</keyword>
<dbReference type="CDD" id="cd06257">
    <property type="entry name" value="DnaJ"/>
    <property type="match status" value="1"/>
</dbReference>
<dbReference type="GO" id="GO:0035612">
    <property type="term" value="F:AP-2 adaptor complex binding"/>
    <property type="evidence" value="ECO:0007669"/>
    <property type="project" value="TreeGrafter"/>
</dbReference>
<evidence type="ECO:0000256" key="1">
    <source>
        <dbReference type="ARBA" id="ARBA00004132"/>
    </source>
</evidence>
<keyword evidence="18" id="KW-0131">Cell cycle</keyword>
<evidence type="ECO:0000256" key="14">
    <source>
        <dbReference type="ARBA" id="ARBA00022840"/>
    </source>
</evidence>
<feature type="domain" description="Protein kinase" evidence="26">
    <location>
        <begin position="40"/>
        <end position="318"/>
    </location>
</feature>
<dbReference type="CDD" id="cd14564">
    <property type="entry name" value="PTP_GAK"/>
    <property type="match status" value="1"/>
</dbReference>
<feature type="region of interest" description="Disordered" evidence="25">
    <location>
        <begin position="736"/>
        <end position="868"/>
    </location>
</feature>
<feature type="compositionally biased region" description="Acidic residues" evidence="25">
    <location>
        <begin position="738"/>
        <end position="750"/>
    </location>
</feature>
<evidence type="ECO:0000256" key="3">
    <source>
        <dbReference type="ARBA" id="ARBA00004556"/>
    </source>
</evidence>
<evidence type="ECO:0000256" key="2">
    <source>
        <dbReference type="ARBA" id="ARBA00004246"/>
    </source>
</evidence>
<evidence type="ECO:0000256" key="15">
    <source>
        <dbReference type="ARBA" id="ARBA00022949"/>
    </source>
</evidence>
<dbReference type="PROSITE" id="PS51181">
    <property type="entry name" value="PPASE_TENSIN"/>
    <property type="match status" value="1"/>
</dbReference>
<comment type="similarity">
    <text evidence="5">Belongs to the protein kinase superfamily. AGC Ser/Thr protein kinase family. PKC subfamily.</text>
</comment>
<evidence type="ECO:0000256" key="7">
    <source>
        <dbReference type="ARBA" id="ARBA00022481"/>
    </source>
</evidence>
<sequence>MSLFQSALDFLAGPGGSGAAASRDQNDFVGQVVELGDLKLRIKRIIAEGGFAFVYEAQDLGSSKDYALKRLLSNEEEKNKAIIQEVCFMKKLSGHPNIVQFCSAASISKEESDTGQAEFLILTELCRGQLVDFVKKVEQRGPMSCDTVLKIFYQSCRAVQHMHKQSPPVIHRDLKIENLLISHQGTIKLCDFGSATTLAHYPDYSWSAHKRSMVEDEITRNTTPAYRTPEMIDLYSNYPINEKQDIWALGCILYLLCFKQHPFEEGAKLQIVNGKYNIPQNDTKYTVFHQLIRSMLKINPDERLSISELVTLFESPGVYDTDPAMGGGFLDILKGGTERFLTNIKDTSSKVIQSVASYAKGELDLSYITSRLAVMSFPAEGVESAIKNNIEDVRLFLDSRHAGHYAVYNLSKRSYRPARFHNRVSECGWQPRRAPTLKNLYSICKNMHQWLKQDQRNICIVHCLDGRAASAVVVCAFLCFCRLFSTAEAAVYMFSMKRCPPGISPSHKRYIEYMCDMLAEEPIIPHSKPITIRSVAMTPVPLFNKQRNGCRPFCEVYVGDERVATTSQEYDRMKDFKMEDGRAEIPLNITVQGDVLIVIYHSRSTLGGRLQAKMASMKVFQIQFHTGFVPRNASTVRFAKYDLDACDIQEKYPDLFQVHVNVEVEPQDRPSNKAPPWENFATKGLNPKILFSSRDEQQEILTKFGEFSLYLVAFFQIFQGYHVSLKSFKMSQGHQLEDQDDLSGGSEEESVSYSAPVDGTLSRDISEPLFEADFTTTPPDPQPNTEDLLGLNSDPCPPAAATQPGLANETGLKSSASNSDLLNDLFAPTPNAVPSANAEDLMGEGTGEDLFFSSTSSQPAPDTNKGKRDCVHECLNKHSVTKSWSPKVSSGVSSFSKAKSQSFDPFADLGSASTGFSGSGLKMAPSAGGPKNSGQQWQQVPRPSSGPSKPWMPPSSAPRTQTQRSKPTTQPAKPNYKPSFSVISGREERWIRGPGFGPKPKVKEDDFEDLLSTQGFGSKTDKKMPRTIAEMRKQELSRDMDPLKLQILDWIEGKERNIRALLSTLHTVLWEGETRWRPVTMADLVTPDQVKKVYRKAVLVVHPDKATGQPYEQYAKMIFMELSDAWSEFENQGAKALF</sequence>
<evidence type="ECO:0000256" key="21">
    <source>
        <dbReference type="ARBA" id="ARBA00048679"/>
    </source>
</evidence>
<reference evidence="30" key="2">
    <citation type="submission" date="2025-09" db="UniProtKB">
        <authorList>
            <consortium name="Ensembl"/>
        </authorList>
    </citation>
    <scope>IDENTIFICATION</scope>
</reference>
<dbReference type="InterPro" id="IPR035892">
    <property type="entry name" value="C2_domain_sf"/>
</dbReference>
<feature type="region of interest" description="Disordered" evidence="25">
    <location>
        <begin position="920"/>
        <end position="981"/>
    </location>
</feature>
<evidence type="ECO:0000256" key="20">
    <source>
        <dbReference type="ARBA" id="ARBA00047899"/>
    </source>
</evidence>
<dbReference type="Pfam" id="PF00069">
    <property type="entry name" value="Pkinase"/>
    <property type="match status" value="1"/>
</dbReference>
<dbReference type="Gene3D" id="1.10.510.10">
    <property type="entry name" value="Transferase(Phosphotransferase) domain 1"/>
    <property type="match status" value="1"/>
</dbReference>
<dbReference type="SUPFAM" id="SSF46565">
    <property type="entry name" value="Chaperone J-domain"/>
    <property type="match status" value="1"/>
</dbReference>
<dbReference type="InterPro" id="IPR029021">
    <property type="entry name" value="Prot-tyrosine_phosphatase-like"/>
</dbReference>
<evidence type="ECO:0000256" key="4">
    <source>
        <dbReference type="ARBA" id="ARBA00004601"/>
    </source>
</evidence>
<evidence type="ECO:0000256" key="8">
    <source>
        <dbReference type="ARBA" id="ARBA00022490"/>
    </source>
</evidence>
<dbReference type="PANTHER" id="PTHR22967:SF105">
    <property type="entry name" value="CYCLIN-G-ASSOCIATED KINASE"/>
    <property type="match status" value="1"/>
</dbReference>
<dbReference type="SUPFAM" id="SSF52799">
    <property type="entry name" value="(Phosphotyrosine protein) phosphatases II"/>
    <property type="match status" value="1"/>
</dbReference>
<dbReference type="Pfam" id="PF10409">
    <property type="entry name" value="PTEN_C2"/>
    <property type="match status" value="1"/>
</dbReference>
<comment type="catalytic activity">
    <reaction evidence="20">
        <text>L-threonyl-[protein] + ATP = O-phospho-L-threonyl-[protein] + ADP + H(+)</text>
        <dbReference type="Rhea" id="RHEA:46608"/>
        <dbReference type="Rhea" id="RHEA-COMP:11060"/>
        <dbReference type="Rhea" id="RHEA-COMP:11605"/>
        <dbReference type="ChEBI" id="CHEBI:15378"/>
        <dbReference type="ChEBI" id="CHEBI:30013"/>
        <dbReference type="ChEBI" id="CHEBI:30616"/>
        <dbReference type="ChEBI" id="CHEBI:61977"/>
        <dbReference type="ChEBI" id="CHEBI:456216"/>
        <dbReference type="EC" id="2.7.11.1"/>
    </reaction>
</comment>
<dbReference type="FunFam" id="2.60.40.1110:FF:000001">
    <property type="entry name" value="cyclin-G-associated kinase isoform X2"/>
    <property type="match status" value="1"/>
</dbReference>
<evidence type="ECO:0000256" key="16">
    <source>
        <dbReference type="ARBA" id="ARBA00022990"/>
    </source>
</evidence>
<evidence type="ECO:0000313" key="30">
    <source>
        <dbReference type="Ensembl" id="ENSSANP00000024809.1"/>
    </source>
</evidence>
<dbReference type="InterPro" id="IPR008271">
    <property type="entry name" value="Ser/Thr_kinase_AS"/>
</dbReference>
<dbReference type="InterPro" id="IPR029023">
    <property type="entry name" value="Tensin_phosphatase"/>
</dbReference>
<feature type="compositionally biased region" description="Low complexity" evidence="25">
    <location>
        <begin position="812"/>
        <end position="825"/>
    </location>
</feature>
<organism evidence="30 31">
    <name type="scientific">Sinocyclocheilus anshuiensis</name>
    <dbReference type="NCBI Taxonomy" id="1608454"/>
    <lineage>
        <taxon>Eukaryota</taxon>
        <taxon>Metazoa</taxon>
        <taxon>Chordata</taxon>
        <taxon>Craniata</taxon>
        <taxon>Vertebrata</taxon>
        <taxon>Euteleostomi</taxon>
        <taxon>Actinopterygii</taxon>
        <taxon>Neopterygii</taxon>
        <taxon>Teleostei</taxon>
        <taxon>Ostariophysi</taxon>
        <taxon>Cypriniformes</taxon>
        <taxon>Cyprinidae</taxon>
        <taxon>Cyprininae</taxon>
        <taxon>Sinocyclocheilus</taxon>
    </lineage>
</organism>
<protein>
    <recommendedName>
        <fullName evidence="23">Cyclin-G-associated kinase</fullName>
        <ecNumber evidence="6">2.7.11.1</ecNumber>
    </recommendedName>
    <alternativeName>
        <fullName evidence="24">DnaJ homolog subfamily C member 26</fullName>
    </alternativeName>
</protein>
<dbReference type="PROSITE" id="PS51182">
    <property type="entry name" value="C2_TENSIN"/>
    <property type="match status" value="1"/>
</dbReference>
<reference evidence="30" key="1">
    <citation type="submission" date="2025-08" db="UniProtKB">
        <authorList>
            <consortium name="Ensembl"/>
        </authorList>
    </citation>
    <scope>IDENTIFICATION</scope>
</reference>
<dbReference type="InterPro" id="IPR014020">
    <property type="entry name" value="Tensin_C2-dom"/>
</dbReference>
<evidence type="ECO:0000256" key="25">
    <source>
        <dbReference type="SAM" id="MobiDB-lite"/>
    </source>
</evidence>
<dbReference type="CDD" id="cd14036">
    <property type="entry name" value="STKc_GAK"/>
    <property type="match status" value="1"/>
</dbReference>
<feature type="compositionally biased region" description="Polar residues" evidence="25">
    <location>
        <begin position="932"/>
        <end position="947"/>
    </location>
</feature>
<dbReference type="FunFam" id="1.10.287.110:FF:000002">
    <property type="entry name" value="putative tyrosine-protein phosphatase auxilin isoform X2"/>
    <property type="match status" value="1"/>
</dbReference>
<dbReference type="Gene3D" id="3.90.190.10">
    <property type="entry name" value="Protein tyrosine phosphatase superfamily"/>
    <property type="match status" value="1"/>
</dbReference>
<feature type="domain" description="J" evidence="27">
    <location>
        <begin position="1074"/>
        <end position="1138"/>
    </location>
</feature>
<evidence type="ECO:0000259" key="28">
    <source>
        <dbReference type="PROSITE" id="PS51181"/>
    </source>
</evidence>
<dbReference type="SUPFAM" id="SSF56112">
    <property type="entry name" value="Protein kinase-like (PK-like)"/>
    <property type="match status" value="1"/>
</dbReference>
<name>A0A671LZL6_9TELE</name>
<evidence type="ECO:0000259" key="29">
    <source>
        <dbReference type="PROSITE" id="PS51182"/>
    </source>
</evidence>
<dbReference type="EC" id="2.7.11.1" evidence="6"/>
<feature type="domain" description="C2 tensin-type" evidence="29">
    <location>
        <begin position="527"/>
        <end position="665"/>
    </location>
</feature>
<dbReference type="SUPFAM" id="SSF49562">
    <property type="entry name" value="C2 domain (Calcium/lipid-binding domain, CaLB)"/>
    <property type="match status" value="1"/>
</dbReference>
<dbReference type="PANTHER" id="PTHR22967">
    <property type="entry name" value="SERINE/THREONINE PROTEIN KINASE"/>
    <property type="match status" value="1"/>
</dbReference>
<dbReference type="GO" id="GO:0004674">
    <property type="term" value="F:protein serine/threonine kinase activity"/>
    <property type="evidence" value="ECO:0007669"/>
    <property type="project" value="UniProtKB-KW"/>
</dbReference>
<keyword evidence="7" id="KW-0488">Methylation</keyword>
<dbReference type="GO" id="GO:0045747">
    <property type="term" value="P:positive regulation of Notch signaling pathway"/>
    <property type="evidence" value="ECO:0007669"/>
    <property type="project" value="TreeGrafter"/>
</dbReference>
<evidence type="ECO:0000256" key="18">
    <source>
        <dbReference type="ARBA" id="ARBA00023306"/>
    </source>
</evidence>
<evidence type="ECO:0000256" key="6">
    <source>
        <dbReference type="ARBA" id="ARBA00012513"/>
    </source>
</evidence>
<dbReference type="FunFam" id="3.90.190.10:FF:000008">
    <property type="entry name" value="putative tyrosine-protein phosphatase auxilin isoform X2"/>
    <property type="match status" value="1"/>
</dbReference>
<dbReference type="Gene3D" id="1.10.287.110">
    <property type="entry name" value="DnaJ domain"/>
    <property type="match status" value="1"/>
</dbReference>
<evidence type="ECO:0000256" key="24">
    <source>
        <dbReference type="ARBA" id="ARBA00076380"/>
    </source>
</evidence>
<keyword evidence="12" id="KW-0547">Nucleotide-binding</keyword>
<keyword evidence="14" id="KW-0067">ATP-binding</keyword>
<dbReference type="Proteomes" id="UP000472260">
    <property type="component" value="Unassembled WGS sequence"/>
</dbReference>
<evidence type="ECO:0000256" key="10">
    <source>
        <dbReference type="ARBA" id="ARBA00022553"/>
    </source>
</evidence>
<comment type="catalytic activity">
    <reaction evidence="21">
        <text>L-seryl-[protein] + ATP = O-phospho-L-seryl-[protein] + ADP + H(+)</text>
        <dbReference type="Rhea" id="RHEA:17989"/>
        <dbReference type="Rhea" id="RHEA-COMP:9863"/>
        <dbReference type="Rhea" id="RHEA-COMP:11604"/>
        <dbReference type="ChEBI" id="CHEBI:15378"/>
        <dbReference type="ChEBI" id="CHEBI:29999"/>
        <dbReference type="ChEBI" id="CHEBI:30616"/>
        <dbReference type="ChEBI" id="CHEBI:83421"/>
        <dbReference type="ChEBI" id="CHEBI:456216"/>
        <dbReference type="EC" id="2.7.11.1"/>
    </reaction>
</comment>
<dbReference type="SMART" id="SM00220">
    <property type="entry name" value="S_TKc"/>
    <property type="match status" value="1"/>
</dbReference>
<keyword evidence="15" id="KW-0965">Cell junction</keyword>
<keyword evidence="9" id="KW-0723">Serine/threonine-protein kinase</keyword>
<dbReference type="FunFam" id="1.10.510.10:FF:000228">
    <property type="entry name" value="cyclin-G-associated kinase isoform X1"/>
    <property type="match status" value="1"/>
</dbReference>
<dbReference type="Ensembl" id="ENSSANT00000026425.1">
    <property type="protein sequence ID" value="ENSSANP00000024809.1"/>
    <property type="gene ID" value="ENSSANG00000010896.1"/>
</dbReference>
<dbReference type="GO" id="GO:0005794">
    <property type="term" value="C:Golgi apparatus"/>
    <property type="evidence" value="ECO:0007669"/>
    <property type="project" value="UniProtKB-SubCell"/>
</dbReference>
<dbReference type="GO" id="GO:0048471">
    <property type="term" value="C:perinuclear region of cytoplasm"/>
    <property type="evidence" value="ECO:0007669"/>
    <property type="project" value="UniProtKB-SubCell"/>
</dbReference>
<dbReference type="InterPro" id="IPR001623">
    <property type="entry name" value="DnaJ_domain"/>
</dbReference>
<feature type="domain" description="Phosphatase tensin-type" evidence="28">
    <location>
        <begin position="354"/>
        <end position="521"/>
    </location>
</feature>
<dbReference type="InterPro" id="IPR036869">
    <property type="entry name" value="J_dom_sf"/>
</dbReference>
<evidence type="ECO:0000256" key="11">
    <source>
        <dbReference type="ARBA" id="ARBA00022679"/>
    </source>
</evidence>
<keyword evidence="17" id="KW-0333">Golgi apparatus</keyword>
<evidence type="ECO:0000259" key="27">
    <source>
        <dbReference type="PROSITE" id="PS50076"/>
    </source>
</evidence>
<evidence type="ECO:0000313" key="31">
    <source>
        <dbReference type="Proteomes" id="UP000472260"/>
    </source>
</evidence>
<keyword evidence="11" id="KW-0808">Transferase</keyword>
<dbReference type="GO" id="GO:0005524">
    <property type="term" value="F:ATP binding"/>
    <property type="evidence" value="ECO:0007669"/>
    <property type="project" value="UniProtKB-KW"/>
</dbReference>
<evidence type="ECO:0000256" key="19">
    <source>
        <dbReference type="ARBA" id="ARBA00023329"/>
    </source>
</evidence>
<keyword evidence="8" id="KW-0963">Cytoplasm</keyword>
<dbReference type="GO" id="GO:0005925">
    <property type="term" value="C:focal adhesion"/>
    <property type="evidence" value="ECO:0007669"/>
    <property type="project" value="UniProtKB-SubCell"/>
</dbReference>
<evidence type="ECO:0000256" key="22">
    <source>
        <dbReference type="ARBA" id="ARBA00054326"/>
    </source>
</evidence>
<keyword evidence="31" id="KW-1185">Reference proteome</keyword>
<keyword evidence="16" id="KW-0007">Acetylation</keyword>
<dbReference type="SMART" id="SM01326">
    <property type="entry name" value="PTEN_C2"/>
    <property type="match status" value="1"/>
</dbReference>
<keyword evidence="19" id="KW-0968">Cytoplasmic vesicle</keyword>
<feature type="compositionally biased region" description="Polar residues" evidence="25">
    <location>
        <begin position="852"/>
        <end position="861"/>
    </location>
</feature>
<dbReference type="InterPro" id="IPR011009">
    <property type="entry name" value="Kinase-like_dom_sf"/>
</dbReference>
<accession>A0A671LZL6</accession>
<feature type="compositionally biased region" description="Polar residues" evidence="25">
    <location>
        <begin position="957"/>
        <end position="972"/>
    </location>
</feature>
<evidence type="ECO:0000256" key="13">
    <source>
        <dbReference type="ARBA" id="ARBA00022777"/>
    </source>
</evidence>
<dbReference type="PROSITE" id="PS50076">
    <property type="entry name" value="DNAJ_2"/>
    <property type="match status" value="1"/>
</dbReference>
<comment type="function">
    <text evidence="22">Associates with cyclin G and CDK5. Seems to act as an auxilin homolog that is involved in the uncoating of clathrin-coated vesicles by Hsc70 in non-neuronal cells. Expression oscillates slightly during the cell cycle, peaking at G1. May play a role in clathrin-mediated endocytosis and intracellular trafficking, and in the dynamics of clathrin assembly/disassembly.</text>
</comment>
<evidence type="ECO:0000256" key="23">
    <source>
        <dbReference type="ARBA" id="ARBA00068393"/>
    </source>
</evidence>
<proteinExistence type="inferred from homology"/>
<evidence type="ECO:0000256" key="9">
    <source>
        <dbReference type="ARBA" id="ARBA00022527"/>
    </source>
</evidence>
<gene>
    <name evidence="30" type="primary">LOC107667379</name>
</gene>